<evidence type="ECO:0000313" key="2">
    <source>
        <dbReference type="EMBL" id="BBP01265.1"/>
    </source>
</evidence>
<dbReference type="AlphaFoldDB" id="A0A809RIC3"/>
<dbReference type="InterPro" id="IPR039013">
    <property type="entry name" value="YgiF"/>
</dbReference>
<keyword evidence="3" id="KW-1185">Reference proteome</keyword>
<dbReference type="EMBL" id="AP021881">
    <property type="protein sequence ID" value="BBP01265.1"/>
    <property type="molecule type" value="Genomic_DNA"/>
</dbReference>
<dbReference type="Gene3D" id="2.40.320.10">
    <property type="entry name" value="Hypothetical Protein Pfu-838710-001"/>
    <property type="match status" value="1"/>
</dbReference>
<feature type="domain" description="CYTH" evidence="1">
    <location>
        <begin position="2"/>
        <end position="201"/>
    </location>
</feature>
<dbReference type="SMART" id="SM01118">
    <property type="entry name" value="CYTH"/>
    <property type="match status" value="1"/>
</dbReference>
<evidence type="ECO:0000259" key="1">
    <source>
        <dbReference type="PROSITE" id="PS51707"/>
    </source>
</evidence>
<dbReference type="RefSeq" id="WP_162085067.1">
    <property type="nucleotide sequence ID" value="NZ_AP021881.1"/>
</dbReference>
<dbReference type="InterPro" id="IPR023577">
    <property type="entry name" value="CYTH_domain"/>
</dbReference>
<gene>
    <name evidence="2" type="ORF">SFSGTM_19730</name>
</gene>
<dbReference type="SUPFAM" id="SSF55154">
    <property type="entry name" value="CYTH-like phosphatases"/>
    <property type="match status" value="1"/>
</dbReference>
<dbReference type="Proteomes" id="UP000463939">
    <property type="component" value="Chromosome"/>
</dbReference>
<accession>A0A809RIC3</accession>
<dbReference type="PANTHER" id="PTHR39569:SF1">
    <property type="entry name" value="INORGANIC TRIPHOSPHATASE"/>
    <property type="match status" value="1"/>
</dbReference>
<dbReference type="GO" id="GO:0050355">
    <property type="term" value="F:inorganic triphosphate phosphatase activity"/>
    <property type="evidence" value="ECO:0007669"/>
    <property type="project" value="InterPro"/>
</dbReference>
<evidence type="ECO:0000313" key="3">
    <source>
        <dbReference type="Proteomes" id="UP000463939"/>
    </source>
</evidence>
<reference evidence="3" key="1">
    <citation type="submission" date="2019-11" db="EMBL/GenBank/DDBJ databases">
        <title>Isolation and characterization of a novel species in the genus Sulfuriferula.</title>
        <authorList>
            <person name="Mochizuki J."/>
            <person name="Kojima H."/>
            <person name="Fukui M."/>
        </authorList>
    </citation>
    <scope>NUCLEOTIDE SEQUENCE [LARGE SCALE GENOMIC DNA]</scope>
    <source>
        <strain evidence="3">SGTM</strain>
    </source>
</reference>
<proteinExistence type="predicted"/>
<dbReference type="CDD" id="cd07756">
    <property type="entry name" value="CYTH-like_Pase_CHAD"/>
    <property type="match status" value="1"/>
</dbReference>
<dbReference type="InterPro" id="IPR033469">
    <property type="entry name" value="CYTH-like_dom_sf"/>
</dbReference>
<dbReference type="PROSITE" id="PS51707">
    <property type="entry name" value="CYTH"/>
    <property type="match status" value="1"/>
</dbReference>
<sequence length="206" mass="23078">MTQEIELKLNINPADTARFVAHPLLQSVIERQRLRLVSVYYDTPALTLMQQRAALRVRLAGTRWIQTIKIGGGAVNGLHSRPEWEVELTDQHPQPSLFTDPIVTQLLTTELTHQLTPIFQTVFWRDTWLLDFNGAKIEVALDQGKVLSLAQATPICEVELELKHGDAQQLTELAQALGQVITLTPDSVSKAQRGYALYQNQISTSS</sequence>
<dbReference type="Pfam" id="PF01928">
    <property type="entry name" value="CYTH"/>
    <property type="match status" value="1"/>
</dbReference>
<dbReference type="GO" id="GO:0046872">
    <property type="term" value="F:metal ion binding"/>
    <property type="evidence" value="ECO:0007669"/>
    <property type="project" value="TreeGrafter"/>
</dbReference>
<dbReference type="KEGG" id="sniv:SFSGTM_19730"/>
<organism evidence="2 3">
    <name type="scientific">Sulfuriferula nivalis</name>
    <dbReference type="NCBI Taxonomy" id="2675298"/>
    <lineage>
        <taxon>Bacteria</taxon>
        <taxon>Pseudomonadati</taxon>
        <taxon>Pseudomonadota</taxon>
        <taxon>Betaproteobacteria</taxon>
        <taxon>Nitrosomonadales</taxon>
        <taxon>Sulfuricellaceae</taxon>
        <taxon>Sulfuriferula</taxon>
    </lineage>
</organism>
<protein>
    <recommendedName>
        <fullName evidence="1">CYTH domain-containing protein</fullName>
    </recommendedName>
</protein>
<dbReference type="PANTHER" id="PTHR39569">
    <property type="entry name" value="INORGANIC TRIPHOSPHATASE"/>
    <property type="match status" value="1"/>
</dbReference>
<name>A0A809RIC3_9PROT</name>